<evidence type="ECO:0000313" key="1">
    <source>
        <dbReference type="EMBL" id="JAH80347.1"/>
    </source>
</evidence>
<reference evidence="1" key="2">
    <citation type="journal article" date="2015" name="Fish Shellfish Immunol.">
        <title>Early steps in the European eel (Anguilla anguilla)-Vibrio vulnificus interaction in the gills: Role of the RtxA13 toxin.</title>
        <authorList>
            <person name="Callol A."/>
            <person name="Pajuelo D."/>
            <person name="Ebbesson L."/>
            <person name="Teles M."/>
            <person name="MacKenzie S."/>
            <person name="Amaro C."/>
        </authorList>
    </citation>
    <scope>NUCLEOTIDE SEQUENCE</scope>
</reference>
<dbReference type="EMBL" id="GBXM01028230">
    <property type="protein sequence ID" value="JAH80347.1"/>
    <property type="molecule type" value="Transcribed_RNA"/>
</dbReference>
<protein>
    <submittedName>
        <fullName evidence="1">Uncharacterized protein</fullName>
    </submittedName>
</protein>
<accession>A0A0E9VQK1</accession>
<organism evidence="1">
    <name type="scientific">Anguilla anguilla</name>
    <name type="common">European freshwater eel</name>
    <name type="synonym">Muraena anguilla</name>
    <dbReference type="NCBI Taxonomy" id="7936"/>
    <lineage>
        <taxon>Eukaryota</taxon>
        <taxon>Metazoa</taxon>
        <taxon>Chordata</taxon>
        <taxon>Craniata</taxon>
        <taxon>Vertebrata</taxon>
        <taxon>Euteleostomi</taxon>
        <taxon>Actinopterygii</taxon>
        <taxon>Neopterygii</taxon>
        <taxon>Teleostei</taxon>
        <taxon>Anguilliformes</taxon>
        <taxon>Anguillidae</taxon>
        <taxon>Anguilla</taxon>
    </lineage>
</organism>
<reference evidence="1" key="1">
    <citation type="submission" date="2014-11" db="EMBL/GenBank/DDBJ databases">
        <authorList>
            <person name="Amaro Gonzalez C."/>
        </authorList>
    </citation>
    <scope>NUCLEOTIDE SEQUENCE</scope>
</reference>
<name>A0A0E9VQK1_ANGAN</name>
<dbReference type="AlphaFoldDB" id="A0A0E9VQK1"/>
<sequence length="25" mass="2988">MRSRQMFSPPKFGHYLDSDFFSPPL</sequence>
<proteinExistence type="predicted"/>